<evidence type="ECO:0000256" key="1">
    <source>
        <dbReference type="ARBA" id="ARBA00001947"/>
    </source>
</evidence>
<evidence type="ECO:0000259" key="2">
    <source>
        <dbReference type="Pfam" id="PF00850"/>
    </source>
</evidence>
<comment type="cofactor">
    <cofactor evidence="1">
        <name>Zn(2+)</name>
        <dbReference type="ChEBI" id="CHEBI:29105"/>
    </cofactor>
</comment>
<dbReference type="SUPFAM" id="SSF52768">
    <property type="entry name" value="Arginase/deacetylase"/>
    <property type="match status" value="2"/>
</dbReference>
<keyword evidence="4" id="KW-1185">Reference proteome</keyword>
<organism evidence="3 4">
    <name type="scientific">Cocos nucifera</name>
    <name type="common">Coconut palm</name>
    <dbReference type="NCBI Taxonomy" id="13894"/>
    <lineage>
        <taxon>Eukaryota</taxon>
        <taxon>Viridiplantae</taxon>
        <taxon>Streptophyta</taxon>
        <taxon>Embryophyta</taxon>
        <taxon>Tracheophyta</taxon>
        <taxon>Spermatophyta</taxon>
        <taxon>Magnoliopsida</taxon>
        <taxon>Liliopsida</taxon>
        <taxon>Arecaceae</taxon>
        <taxon>Arecoideae</taxon>
        <taxon>Cocoseae</taxon>
        <taxon>Attaleinae</taxon>
        <taxon>Cocos</taxon>
    </lineage>
</organism>
<dbReference type="Proteomes" id="UP000797356">
    <property type="component" value="Chromosome 13"/>
</dbReference>
<feature type="domain" description="Histone deacetylase" evidence="2">
    <location>
        <begin position="31"/>
        <end position="207"/>
    </location>
</feature>
<dbReference type="EMBL" id="CM017884">
    <property type="protein sequence ID" value="KAG1366775.1"/>
    <property type="molecule type" value="Genomic_DNA"/>
</dbReference>
<dbReference type="InterPro" id="IPR037138">
    <property type="entry name" value="His_deacetylse_dom_sf"/>
</dbReference>
<dbReference type="GO" id="GO:0000118">
    <property type="term" value="C:histone deacetylase complex"/>
    <property type="evidence" value="ECO:0007669"/>
    <property type="project" value="TreeGrafter"/>
</dbReference>
<dbReference type="GO" id="GO:0005737">
    <property type="term" value="C:cytoplasm"/>
    <property type="evidence" value="ECO:0007669"/>
    <property type="project" value="TreeGrafter"/>
</dbReference>
<feature type="domain" description="Histone deacetylase" evidence="2">
    <location>
        <begin position="211"/>
        <end position="431"/>
    </location>
</feature>
<sequence length="799" mass="89195">MEAPEDPRLRHVGLLYDERMCRHATPDGKSHPENPERIRAIWRKLESEGIPQRCLVLRAKEAEDKYIALVHTQSHIKLIRNISSKEFDSQRLRLASKFNSIYFNKGSSEAAYLAAGSVVEVSEKVAKGDLDSAIAIVRPPGHHAESNEAMGFCLFNNVAIAANFLLNERPELGIRKILIVDWDVHHGNGTQNMFYKDPRVLFFSIHRCLVLRAKEAEDKYIALVHTQSHIKLIRNISSKEFDSQRLRLASKFNSIYFNKGSSEAAYLAAGSVVEVSEKVAKGDLDSAIAIVRPPGHHAESNEAMGFCLFNNVAIAANFLLNERPELGIRKILIVDWDVHHGNGTQNMFYKDPRVLFFSIHRFDFGSFYPAGDDGSYCMVGEGAGAGYNINVPWEHGQCGDADYLAVWDHVLLPVAESYNPDIILISAGFDAGKIVMALEGGYNLNSIANSVLACAKVLLEEKPVVGSIEAQPFESTWRVIQEVRHELKTFWPALAVELPQKVLASNSRPCPVEVQNFPFNFFQSFLNLSQAMMDSLNLSSSSESDVESDGEASSTIRSSNFVEIIEPLSKLNIDEDNQGKAVVSNHIPAEQTYVVSSEECRNAQALVPDDSVDGCFPWRSVLSNIEVWYGSYGSNMWKPRFLCYIEGGKILKFWYRLTSNGKDFFILVIDSIPRLEQFNDILFQENSLHQENGKSHGARVPILDLSEIGFVAENKSLPLEALKAGWYSNVLYLGKEDNLPILTMTCSFSEIERFKSGELPVAGPSNNYMNTLVRGLVEGKQLTRKEAIAYINDAAGRGL</sequence>
<dbReference type="OrthoDB" id="424012at2759"/>
<reference evidence="3" key="2">
    <citation type="submission" date="2019-07" db="EMBL/GenBank/DDBJ databases">
        <authorList>
            <person name="Yang Y."/>
            <person name="Bocs S."/>
            <person name="Baudouin L."/>
        </authorList>
    </citation>
    <scope>NUCLEOTIDE SEQUENCE</scope>
    <source>
        <tissue evidence="3">Spear leaf of Hainan Tall coconut</tissue>
    </source>
</reference>
<comment type="caution">
    <text evidence="3">The sequence shown here is derived from an EMBL/GenBank/DDBJ whole genome shotgun (WGS) entry which is preliminary data.</text>
</comment>
<dbReference type="GO" id="GO:0004407">
    <property type="term" value="F:histone deacetylase activity"/>
    <property type="evidence" value="ECO:0007669"/>
    <property type="project" value="TreeGrafter"/>
</dbReference>
<proteinExistence type="predicted"/>
<dbReference type="InterPro" id="IPR023696">
    <property type="entry name" value="Ureohydrolase_dom_sf"/>
</dbReference>
<accession>A0A8K0ITR9</accession>
<reference evidence="3" key="1">
    <citation type="journal article" date="2017" name="Gigascience">
        <title>The genome draft of coconut (Cocos nucifera).</title>
        <authorList>
            <person name="Xiao Y."/>
            <person name="Xu P."/>
            <person name="Fan H."/>
            <person name="Baudouin L."/>
            <person name="Xia W."/>
            <person name="Bocs S."/>
            <person name="Xu J."/>
            <person name="Li Q."/>
            <person name="Guo A."/>
            <person name="Zhou L."/>
            <person name="Li J."/>
            <person name="Wu Y."/>
            <person name="Ma Z."/>
            <person name="Armero A."/>
            <person name="Issali A.E."/>
            <person name="Liu N."/>
            <person name="Peng M."/>
            <person name="Yang Y."/>
        </authorList>
    </citation>
    <scope>NUCLEOTIDE SEQUENCE</scope>
    <source>
        <tissue evidence="3">Spear leaf of Hainan Tall coconut</tissue>
    </source>
</reference>
<dbReference type="PANTHER" id="PTHR10625:SF25">
    <property type="entry name" value="HISTONE DEACETYLASE 18-RELATED"/>
    <property type="match status" value="1"/>
</dbReference>
<dbReference type="Pfam" id="PF00850">
    <property type="entry name" value="Hist_deacetyl"/>
    <property type="match status" value="2"/>
</dbReference>
<dbReference type="InterPro" id="IPR023801">
    <property type="entry name" value="His_deacetylse_dom"/>
</dbReference>
<dbReference type="PRINTS" id="PR01270">
    <property type="entry name" value="HDASUPER"/>
</dbReference>
<dbReference type="Gene3D" id="3.40.800.20">
    <property type="entry name" value="Histone deacetylase domain"/>
    <property type="match status" value="2"/>
</dbReference>
<name>A0A8K0ITR9_COCNU</name>
<evidence type="ECO:0000313" key="3">
    <source>
        <dbReference type="EMBL" id="KAG1366775.1"/>
    </source>
</evidence>
<dbReference type="InterPro" id="IPR000286">
    <property type="entry name" value="HDACs"/>
</dbReference>
<dbReference type="PANTHER" id="PTHR10625">
    <property type="entry name" value="HISTONE DEACETYLASE HDAC1-RELATED"/>
    <property type="match status" value="1"/>
</dbReference>
<dbReference type="GO" id="GO:0040029">
    <property type="term" value="P:epigenetic regulation of gene expression"/>
    <property type="evidence" value="ECO:0007669"/>
    <property type="project" value="TreeGrafter"/>
</dbReference>
<protein>
    <submittedName>
        <fullName evidence="3">Putative Histone deacetylase 5</fullName>
    </submittedName>
</protein>
<dbReference type="AlphaFoldDB" id="A0A8K0ITR9"/>
<gene>
    <name evidence="3" type="ORF">COCNU_13G005650</name>
</gene>
<evidence type="ECO:0000313" key="4">
    <source>
        <dbReference type="Proteomes" id="UP000797356"/>
    </source>
</evidence>